<dbReference type="InterPro" id="IPR041049">
    <property type="entry name" value="DUF5615"/>
</dbReference>
<sequence>MRFLVDRCAGRRLAHWLREQGHDVREATEISPDPGDQALLGWAVREERVIVTIDSDFGLLVFFQNQPHTGIVRLPDVPAAHRIALMAQLIERYAADLAEGAILTVGTERVRVSRTASRSS</sequence>
<dbReference type="RefSeq" id="WP_200251548.1">
    <property type="nucleotide sequence ID" value="NZ_NRRY01000094.1"/>
</dbReference>
<dbReference type="AlphaFoldDB" id="A0A9X0WEB4"/>
<evidence type="ECO:0000313" key="3">
    <source>
        <dbReference type="Proteomes" id="UP001138768"/>
    </source>
</evidence>
<comment type="caution">
    <text evidence="2">The sequence shown here is derived from an EMBL/GenBank/DDBJ whole genome shotgun (WGS) entry which is preliminary data.</text>
</comment>
<protein>
    <recommendedName>
        <fullName evidence="1">DUF5615 domain-containing protein</fullName>
    </recommendedName>
</protein>
<reference evidence="2 3" key="1">
    <citation type="journal article" date="2020" name="Microorganisms">
        <title>Osmotic Adaptation and Compatible Solute Biosynthesis of Phototrophic Bacteria as Revealed from Genome Analyses.</title>
        <authorList>
            <person name="Imhoff J.F."/>
            <person name="Rahn T."/>
            <person name="Kunzel S."/>
            <person name="Keller A."/>
            <person name="Neulinger S.C."/>
        </authorList>
    </citation>
    <scope>NUCLEOTIDE SEQUENCE [LARGE SCALE GENOMIC DNA]</scope>
    <source>
        <strain evidence="2 3">DSM 25653</strain>
    </source>
</reference>
<keyword evidence="3" id="KW-1185">Reference proteome</keyword>
<evidence type="ECO:0000313" key="2">
    <source>
        <dbReference type="EMBL" id="MBK1621635.1"/>
    </source>
</evidence>
<feature type="domain" description="DUF5615" evidence="1">
    <location>
        <begin position="1"/>
        <end position="105"/>
    </location>
</feature>
<proteinExistence type="predicted"/>
<dbReference type="Pfam" id="PF18480">
    <property type="entry name" value="DUF5615"/>
    <property type="match status" value="1"/>
</dbReference>
<evidence type="ECO:0000259" key="1">
    <source>
        <dbReference type="Pfam" id="PF18480"/>
    </source>
</evidence>
<dbReference type="Proteomes" id="UP001138768">
    <property type="component" value="Unassembled WGS sequence"/>
</dbReference>
<name>A0A9X0WEB4_9GAMM</name>
<gene>
    <name evidence="2" type="ORF">CKO42_25225</name>
</gene>
<accession>A0A9X0WEB4</accession>
<dbReference type="EMBL" id="NRRY01000094">
    <property type="protein sequence ID" value="MBK1621635.1"/>
    <property type="molecule type" value="Genomic_DNA"/>
</dbReference>
<organism evidence="2 3">
    <name type="scientific">Lamprobacter modestohalophilus</name>
    <dbReference type="NCBI Taxonomy" id="1064514"/>
    <lineage>
        <taxon>Bacteria</taxon>
        <taxon>Pseudomonadati</taxon>
        <taxon>Pseudomonadota</taxon>
        <taxon>Gammaproteobacteria</taxon>
        <taxon>Chromatiales</taxon>
        <taxon>Chromatiaceae</taxon>
        <taxon>Lamprobacter</taxon>
    </lineage>
</organism>